<accession>A0A0H2RC21</accession>
<feature type="domain" description="Glutaminase A N-terminal" evidence="3">
    <location>
        <begin position="109"/>
        <end position="343"/>
    </location>
</feature>
<dbReference type="InterPro" id="IPR052743">
    <property type="entry name" value="Glutaminase_GtaA"/>
</dbReference>
<keyword evidence="1" id="KW-0732">Signal</keyword>
<dbReference type="InterPro" id="IPR033433">
    <property type="entry name" value="GtaA_N"/>
</dbReference>
<feature type="chain" id="PRO_5005201832" evidence="1">
    <location>
        <begin position="26"/>
        <end position="707"/>
    </location>
</feature>
<dbReference type="InterPro" id="IPR008928">
    <property type="entry name" value="6-hairpin_glycosidase_sf"/>
</dbReference>
<evidence type="ECO:0000259" key="3">
    <source>
        <dbReference type="Pfam" id="PF17168"/>
    </source>
</evidence>
<dbReference type="Gene3D" id="1.50.10.10">
    <property type="match status" value="1"/>
</dbReference>
<dbReference type="Proteomes" id="UP000053477">
    <property type="component" value="Unassembled WGS sequence"/>
</dbReference>
<dbReference type="GO" id="GO:0005975">
    <property type="term" value="P:carbohydrate metabolic process"/>
    <property type="evidence" value="ECO:0007669"/>
    <property type="project" value="InterPro"/>
</dbReference>
<reference evidence="4 5" key="1">
    <citation type="submission" date="2015-04" db="EMBL/GenBank/DDBJ databases">
        <title>Complete genome sequence of Schizopora paradoxa KUC8140, a cosmopolitan wood degrader in East Asia.</title>
        <authorList>
            <consortium name="DOE Joint Genome Institute"/>
            <person name="Min B."/>
            <person name="Park H."/>
            <person name="Jang Y."/>
            <person name="Kim J.-J."/>
            <person name="Kim K.H."/>
            <person name="Pangilinan J."/>
            <person name="Lipzen A."/>
            <person name="Riley R."/>
            <person name="Grigoriev I.V."/>
            <person name="Spatafora J.W."/>
            <person name="Choi I.-G."/>
        </authorList>
    </citation>
    <scope>NUCLEOTIDE SEQUENCE [LARGE SCALE GENOMIC DNA]</scope>
    <source>
        <strain evidence="4 5">KUC8140</strain>
    </source>
</reference>
<dbReference type="PANTHER" id="PTHR31987">
    <property type="entry name" value="GLUTAMINASE A-RELATED"/>
    <property type="match status" value="1"/>
</dbReference>
<feature type="domain" description="Glutaminase A central" evidence="2">
    <location>
        <begin position="348"/>
        <end position="698"/>
    </location>
</feature>
<dbReference type="PANTHER" id="PTHR31987:SF1">
    <property type="entry name" value="GLUTAMINASE A"/>
    <property type="match status" value="1"/>
</dbReference>
<dbReference type="EMBL" id="KQ086166">
    <property type="protein sequence ID" value="KLO07018.1"/>
    <property type="molecule type" value="Genomic_DNA"/>
</dbReference>
<evidence type="ECO:0000313" key="5">
    <source>
        <dbReference type="Proteomes" id="UP000053477"/>
    </source>
</evidence>
<evidence type="ECO:0000256" key="1">
    <source>
        <dbReference type="SAM" id="SignalP"/>
    </source>
</evidence>
<proteinExistence type="predicted"/>
<evidence type="ECO:0000259" key="2">
    <source>
        <dbReference type="Pfam" id="PF16335"/>
    </source>
</evidence>
<gene>
    <name evidence="4" type="ORF">SCHPADRAFT_837248</name>
</gene>
<dbReference type="AlphaFoldDB" id="A0A0H2RC21"/>
<dbReference type="GO" id="GO:0003824">
    <property type="term" value="F:catalytic activity"/>
    <property type="evidence" value="ECO:0007669"/>
    <property type="project" value="UniProtKB-ARBA"/>
</dbReference>
<dbReference type="InParanoid" id="A0A0H2RC21"/>
<dbReference type="OrthoDB" id="3918848at2759"/>
<protein>
    <submittedName>
        <fullName evidence="4">DUF1793-domain-containing protein</fullName>
    </submittedName>
</protein>
<organism evidence="4 5">
    <name type="scientific">Schizopora paradoxa</name>
    <dbReference type="NCBI Taxonomy" id="27342"/>
    <lineage>
        <taxon>Eukaryota</taxon>
        <taxon>Fungi</taxon>
        <taxon>Dikarya</taxon>
        <taxon>Basidiomycota</taxon>
        <taxon>Agaricomycotina</taxon>
        <taxon>Agaricomycetes</taxon>
        <taxon>Hymenochaetales</taxon>
        <taxon>Schizoporaceae</taxon>
        <taxon>Schizopora</taxon>
    </lineage>
</organism>
<evidence type="ECO:0000313" key="4">
    <source>
        <dbReference type="EMBL" id="KLO07018.1"/>
    </source>
</evidence>
<name>A0A0H2RC21_9AGAM</name>
<dbReference type="Pfam" id="PF16335">
    <property type="entry name" value="GtaA_6_Hairpin"/>
    <property type="match status" value="1"/>
</dbReference>
<dbReference type="Pfam" id="PF17168">
    <property type="entry name" value="DUF5127"/>
    <property type="match status" value="1"/>
</dbReference>
<keyword evidence="5" id="KW-1185">Reference proteome</keyword>
<feature type="signal peptide" evidence="1">
    <location>
        <begin position="1"/>
        <end position="25"/>
    </location>
</feature>
<dbReference type="InterPro" id="IPR012341">
    <property type="entry name" value="6hp_glycosidase-like_sf"/>
</dbReference>
<dbReference type="SUPFAM" id="SSF48208">
    <property type="entry name" value="Six-hairpin glycosidases"/>
    <property type="match status" value="1"/>
</dbReference>
<dbReference type="STRING" id="27342.A0A0H2RC21"/>
<dbReference type="InterPro" id="IPR032514">
    <property type="entry name" value="GtaA_central"/>
</dbReference>
<sequence>MRRNVLTKLLLTSLSFLVPLLHTFAQQLVAPAWPLAVKNPFVNAWFRAGAGALPFNEVFPEVWNLLESTATDSSLGWFCGVLVDGQSYRLQGGGPGTASTQVSVQITPTQTSVLHQVGPLEVTMNFVSPIAATDLTRQSLPFVYLTFTASSMDGAPHSLQVYTDISAEWIIGDNSIPADTADEPAQNNFVILQALQQTAMPFVVINERAQDASAILATANGNGVRYGVGSDVRARGMNATTPALSNTVESDITSHALDNPWDTWGFTVDLRNITDMTTPFVTAIGVIRDPSIQFAQLSGNVENRSSYYQMNFSTPLDIVSFFLNDFDNSMNMSTQLDTQVINDATNISQSYADLLSLVARQAMGAIEITLSKNSDGSFNSSDVMAFMRDMGDIGGGYINAVDVLYAAFPVYLHLNPDLGGHLLRPLLVAQDNSKYSQPYATRGLGQNFPNATAENVAHNFGIEESGNMIIMLLAHLQATGDGSLVKQHYSLIKGWADYLVQFSMNPGFQCVQTSPSDGISSVNQTNLALKGIIGLGAMAKISDFVGNGDDASLYNNAASSYIDSWKTLSISSDKTHLLTSFAPDSSESAGLIYNLYADKLLQLGLVPQSVYDLQTSYYHSQIPSSKFGIPLDSSNPTVARADWMMFAAAASGDDNILSSMISLVHSYTFTPSTNVPLSPLYDPTTGNSVSGINRSVRGIISPRSFTN</sequence>